<proteinExistence type="predicted"/>
<dbReference type="InterPro" id="IPR027417">
    <property type="entry name" value="P-loop_NTPase"/>
</dbReference>
<evidence type="ECO:0000256" key="3">
    <source>
        <dbReference type="ARBA" id="ARBA00022840"/>
    </source>
</evidence>
<reference evidence="6 7" key="1">
    <citation type="submission" date="2017-04" db="EMBL/GenBank/DDBJ databases">
        <authorList>
            <person name="Afonso C.L."/>
            <person name="Miller P.J."/>
            <person name="Scott M.A."/>
            <person name="Spackman E."/>
            <person name="Goraichik I."/>
            <person name="Dimitrov K.M."/>
            <person name="Suarez D.L."/>
            <person name="Swayne D.E."/>
        </authorList>
    </citation>
    <scope>NUCLEOTIDE SEQUENCE [LARGE SCALE GENOMIC DNA]</scope>
    <source>
        <strain evidence="6 7">11</strain>
    </source>
</reference>
<keyword evidence="7" id="KW-1185">Reference proteome</keyword>
<evidence type="ECO:0000256" key="1">
    <source>
        <dbReference type="ARBA" id="ARBA00022448"/>
    </source>
</evidence>
<keyword evidence="2" id="KW-0547">Nucleotide-binding</keyword>
<dbReference type="AlphaFoldDB" id="A0A1X7KTV0"/>
<sequence>MAAILEDRKRIIVKEGIKIGLQLEHSIKEPKSASTKEPKTASTTAPSQAAVALRMLDVSKSFSNSKGGSKVHVLDQITLDVKQGEFVSIIGPSGSGKSTLFHLIGGLLRPDQGSIFIHDQLVTGETGHVSYMPQQPALFPWRTIQDNVILARELTGRSKKELRGEAASWLEKAGLQGYEKAYPHMLSGGMQQRAAFVRAMMSPHELMLLDEPFSALDALTRSEMQRWLLAQWEEHRRSVLFVTHSIEEALLLSDSIYVLSHRPASVLKRIEVPFPRPRRDTLTRSADFVELKAQLSSLLQGDQSI</sequence>
<dbReference type="CDD" id="cd03293">
    <property type="entry name" value="ABC_NrtD_SsuB_transporters"/>
    <property type="match status" value="1"/>
</dbReference>
<feature type="compositionally biased region" description="Basic and acidic residues" evidence="4">
    <location>
        <begin position="28"/>
        <end position="39"/>
    </location>
</feature>
<dbReference type="STRING" id="1852522.SAMN06295960_2681"/>
<keyword evidence="1" id="KW-0813">Transport</keyword>
<keyword evidence="3" id="KW-0067">ATP-binding</keyword>
<evidence type="ECO:0000256" key="4">
    <source>
        <dbReference type="SAM" id="MobiDB-lite"/>
    </source>
</evidence>
<dbReference type="InterPro" id="IPR017871">
    <property type="entry name" value="ABC_transporter-like_CS"/>
</dbReference>
<dbReference type="GO" id="GO:0005524">
    <property type="term" value="F:ATP binding"/>
    <property type="evidence" value="ECO:0007669"/>
    <property type="project" value="UniProtKB-KW"/>
</dbReference>
<dbReference type="InterPro" id="IPR003439">
    <property type="entry name" value="ABC_transporter-like_ATP-bd"/>
</dbReference>
<dbReference type="InterPro" id="IPR050166">
    <property type="entry name" value="ABC_transporter_ATP-bind"/>
</dbReference>
<dbReference type="Gene3D" id="3.40.50.300">
    <property type="entry name" value="P-loop containing nucleotide triphosphate hydrolases"/>
    <property type="match status" value="1"/>
</dbReference>
<dbReference type="PANTHER" id="PTHR42788">
    <property type="entry name" value="TAURINE IMPORT ATP-BINDING PROTEIN-RELATED"/>
    <property type="match status" value="1"/>
</dbReference>
<organism evidence="6 7">
    <name type="scientific">Paenibacillus aquistagni</name>
    <dbReference type="NCBI Taxonomy" id="1852522"/>
    <lineage>
        <taxon>Bacteria</taxon>
        <taxon>Bacillati</taxon>
        <taxon>Bacillota</taxon>
        <taxon>Bacilli</taxon>
        <taxon>Bacillales</taxon>
        <taxon>Paenibacillaceae</taxon>
        <taxon>Paenibacillus</taxon>
    </lineage>
</organism>
<dbReference type="PROSITE" id="PS50893">
    <property type="entry name" value="ABC_TRANSPORTER_2"/>
    <property type="match status" value="1"/>
</dbReference>
<dbReference type="Proteomes" id="UP000193834">
    <property type="component" value="Unassembled WGS sequence"/>
</dbReference>
<feature type="region of interest" description="Disordered" evidence="4">
    <location>
        <begin position="28"/>
        <end position="47"/>
    </location>
</feature>
<evidence type="ECO:0000313" key="7">
    <source>
        <dbReference type="Proteomes" id="UP000193834"/>
    </source>
</evidence>
<dbReference type="SUPFAM" id="SSF52540">
    <property type="entry name" value="P-loop containing nucleoside triphosphate hydrolases"/>
    <property type="match status" value="1"/>
</dbReference>
<dbReference type="GO" id="GO:0016887">
    <property type="term" value="F:ATP hydrolysis activity"/>
    <property type="evidence" value="ECO:0007669"/>
    <property type="project" value="InterPro"/>
</dbReference>
<evidence type="ECO:0000313" key="6">
    <source>
        <dbReference type="EMBL" id="SMG44655.1"/>
    </source>
</evidence>
<evidence type="ECO:0000256" key="2">
    <source>
        <dbReference type="ARBA" id="ARBA00022741"/>
    </source>
</evidence>
<accession>A0A1X7KTV0</accession>
<dbReference type="PROSITE" id="PS00211">
    <property type="entry name" value="ABC_TRANSPORTER_1"/>
    <property type="match status" value="1"/>
</dbReference>
<gene>
    <name evidence="6" type="ORF">SAMN06295960_2681</name>
</gene>
<dbReference type="SMART" id="SM00382">
    <property type="entry name" value="AAA"/>
    <property type="match status" value="1"/>
</dbReference>
<name>A0A1X7KTV0_9BACL</name>
<dbReference type="PANTHER" id="PTHR42788:SF2">
    <property type="entry name" value="ABC TRANSPORTER ATP-BINDING PROTEIN"/>
    <property type="match status" value="1"/>
</dbReference>
<dbReference type="Pfam" id="PF00005">
    <property type="entry name" value="ABC_tran"/>
    <property type="match status" value="1"/>
</dbReference>
<protein>
    <submittedName>
        <fullName evidence="6">ABC-type nitrate/sulfonate/bicarbonate transport system, ATPase component</fullName>
    </submittedName>
</protein>
<dbReference type="RefSeq" id="WP_425320340.1">
    <property type="nucleotide sequence ID" value="NZ_FXAZ01000003.1"/>
</dbReference>
<feature type="domain" description="ABC transporter" evidence="5">
    <location>
        <begin position="53"/>
        <end position="286"/>
    </location>
</feature>
<evidence type="ECO:0000259" key="5">
    <source>
        <dbReference type="PROSITE" id="PS50893"/>
    </source>
</evidence>
<dbReference type="EMBL" id="FXAZ01000003">
    <property type="protein sequence ID" value="SMG44655.1"/>
    <property type="molecule type" value="Genomic_DNA"/>
</dbReference>
<dbReference type="InterPro" id="IPR003593">
    <property type="entry name" value="AAA+_ATPase"/>
</dbReference>